<dbReference type="EMBL" id="JABBWG010000025">
    <property type="protein sequence ID" value="KAG1812866.1"/>
    <property type="molecule type" value="Genomic_DNA"/>
</dbReference>
<reference evidence="2" key="1">
    <citation type="journal article" date="2020" name="New Phytol.">
        <title>Comparative genomics reveals dynamic genome evolution in host specialist ectomycorrhizal fungi.</title>
        <authorList>
            <person name="Lofgren L.A."/>
            <person name="Nguyen N.H."/>
            <person name="Vilgalys R."/>
            <person name="Ruytinx J."/>
            <person name="Liao H.L."/>
            <person name="Branco S."/>
            <person name="Kuo A."/>
            <person name="LaButti K."/>
            <person name="Lipzen A."/>
            <person name="Andreopoulos W."/>
            <person name="Pangilinan J."/>
            <person name="Riley R."/>
            <person name="Hundley H."/>
            <person name="Na H."/>
            <person name="Barry K."/>
            <person name="Grigoriev I.V."/>
            <person name="Stajich J.E."/>
            <person name="Kennedy P.G."/>
        </authorList>
    </citation>
    <scope>NUCLEOTIDE SEQUENCE</scope>
    <source>
        <strain evidence="2">MN1</strain>
    </source>
</reference>
<name>A0A9P7E736_9AGAM</name>
<feature type="compositionally biased region" description="Polar residues" evidence="1">
    <location>
        <begin position="1"/>
        <end position="17"/>
    </location>
</feature>
<dbReference type="Proteomes" id="UP000807769">
    <property type="component" value="Unassembled WGS sequence"/>
</dbReference>
<sequence>MSISEKQAEVSVNTSSIKGYPTPPRNADDKLLAELGYKAEFKREFSVSPSLTTARMEAKIILAR</sequence>
<dbReference type="RefSeq" id="XP_041190889.1">
    <property type="nucleotide sequence ID" value="XM_041343192.1"/>
</dbReference>
<evidence type="ECO:0000313" key="2">
    <source>
        <dbReference type="EMBL" id="KAG1812866.1"/>
    </source>
</evidence>
<dbReference type="GeneID" id="64637208"/>
<organism evidence="2 3">
    <name type="scientific">Suillus subaureus</name>
    <dbReference type="NCBI Taxonomy" id="48587"/>
    <lineage>
        <taxon>Eukaryota</taxon>
        <taxon>Fungi</taxon>
        <taxon>Dikarya</taxon>
        <taxon>Basidiomycota</taxon>
        <taxon>Agaricomycotina</taxon>
        <taxon>Agaricomycetes</taxon>
        <taxon>Agaricomycetidae</taxon>
        <taxon>Boletales</taxon>
        <taxon>Suillineae</taxon>
        <taxon>Suillaceae</taxon>
        <taxon>Suillus</taxon>
    </lineage>
</organism>
<dbReference type="AlphaFoldDB" id="A0A9P7E736"/>
<protein>
    <submittedName>
        <fullName evidence="2">Uncharacterized protein</fullName>
    </submittedName>
</protein>
<feature type="region of interest" description="Disordered" evidence="1">
    <location>
        <begin position="1"/>
        <end position="25"/>
    </location>
</feature>
<keyword evidence="3" id="KW-1185">Reference proteome</keyword>
<evidence type="ECO:0000313" key="3">
    <source>
        <dbReference type="Proteomes" id="UP000807769"/>
    </source>
</evidence>
<proteinExistence type="predicted"/>
<gene>
    <name evidence="2" type="ORF">BJ212DRAFT_436564</name>
</gene>
<evidence type="ECO:0000256" key="1">
    <source>
        <dbReference type="SAM" id="MobiDB-lite"/>
    </source>
</evidence>
<comment type="caution">
    <text evidence="2">The sequence shown here is derived from an EMBL/GenBank/DDBJ whole genome shotgun (WGS) entry which is preliminary data.</text>
</comment>
<accession>A0A9P7E736</accession>